<proteinExistence type="predicted"/>
<reference evidence="1 2" key="1">
    <citation type="journal article" date="2021" name="Hortic Res">
        <title>Chromosome-scale assembly of the Dendrobium chrysotoxum genome enhances the understanding of orchid evolution.</title>
        <authorList>
            <person name="Zhang Y."/>
            <person name="Zhang G.Q."/>
            <person name="Zhang D."/>
            <person name="Liu X.D."/>
            <person name="Xu X.Y."/>
            <person name="Sun W.H."/>
            <person name="Yu X."/>
            <person name="Zhu X."/>
            <person name="Wang Z.W."/>
            <person name="Zhao X."/>
            <person name="Zhong W.Y."/>
            <person name="Chen H."/>
            <person name="Yin W.L."/>
            <person name="Huang T."/>
            <person name="Niu S.C."/>
            <person name="Liu Z.J."/>
        </authorList>
    </citation>
    <scope>NUCLEOTIDE SEQUENCE [LARGE SCALE GENOMIC DNA]</scope>
    <source>
        <strain evidence="1">Lindl</strain>
    </source>
</reference>
<accession>A0AAV7H7E5</accession>
<dbReference type="AlphaFoldDB" id="A0AAV7H7E5"/>
<evidence type="ECO:0000313" key="1">
    <source>
        <dbReference type="EMBL" id="KAH0463523.1"/>
    </source>
</evidence>
<dbReference type="Proteomes" id="UP000775213">
    <property type="component" value="Unassembled WGS sequence"/>
</dbReference>
<sequence>MNIIRHTVRVIQSDCLWVFRVILSYVIESPPKCILIADIDNVVREFFSNGKEAYNFKCYVSGTPCLKVDLTLDKLKSLTLKQYFAFQNQQYYGKFSIITFEELIAIDLDANMIVGIYLKIKNSVFGPTSTSNGRMKRGSKINLWKHFLSMVIKVPTNQKSSKNNLFSYNSPKISLIDYVNIPTHDTNQTYAHITSDSYFAYIKDYVVGIGP</sequence>
<dbReference type="SUPFAM" id="SSF51695">
    <property type="entry name" value="PLC-like phosphodiesterases"/>
    <property type="match status" value="1"/>
</dbReference>
<comment type="caution">
    <text evidence="1">The sequence shown here is derived from an EMBL/GenBank/DDBJ whole genome shotgun (WGS) entry which is preliminary data.</text>
</comment>
<evidence type="ECO:0000313" key="2">
    <source>
        <dbReference type="Proteomes" id="UP000775213"/>
    </source>
</evidence>
<protein>
    <submittedName>
        <fullName evidence="1">Uncharacterized protein</fullName>
    </submittedName>
</protein>
<dbReference type="GO" id="GO:0008081">
    <property type="term" value="F:phosphoric diester hydrolase activity"/>
    <property type="evidence" value="ECO:0007669"/>
    <property type="project" value="InterPro"/>
</dbReference>
<dbReference type="GO" id="GO:0006629">
    <property type="term" value="P:lipid metabolic process"/>
    <property type="evidence" value="ECO:0007669"/>
    <property type="project" value="InterPro"/>
</dbReference>
<dbReference type="Gene3D" id="3.20.20.190">
    <property type="entry name" value="Phosphatidylinositol (PI) phosphodiesterase"/>
    <property type="match status" value="1"/>
</dbReference>
<organism evidence="1 2">
    <name type="scientific">Dendrobium chrysotoxum</name>
    <name type="common">Orchid</name>
    <dbReference type="NCBI Taxonomy" id="161865"/>
    <lineage>
        <taxon>Eukaryota</taxon>
        <taxon>Viridiplantae</taxon>
        <taxon>Streptophyta</taxon>
        <taxon>Embryophyta</taxon>
        <taxon>Tracheophyta</taxon>
        <taxon>Spermatophyta</taxon>
        <taxon>Magnoliopsida</taxon>
        <taxon>Liliopsida</taxon>
        <taxon>Asparagales</taxon>
        <taxon>Orchidaceae</taxon>
        <taxon>Epidendroideae</taxon>
        <taxon>Malaxideae</taxon>
        <taxon>Dendrobiinae</taxon>
        <taxon>Dendrobium</taxon>
    </lineage>
</organism>
<keyword evidence="2" id="KW-1185">Reference proteome</keyword>
<dbReference type="InterPro" id="IPR017946">
    <property type="entry name" value="PLC-like_Pdiesterase_TIM-brl"/>
</dbReference>
<name>A0AAV7H7E5_DENCH</name>
<dbReference type="EMBL" id="JAGFBR010000008">
    <property type="protein sequence ID" value="KAH0463523.1"/>
    <property type="molecule type" value="Genomic_DNA"/>
</dbReference>
<gene>
    <name evidence="1" type="ORF">IEQ34_008105</name>
</gene>